<gene>
    <name evidence="5" type="ORF">Bca52824_009847</name>
</gene>
<reference evidence="5 6" key="1">
    <citation type="submission" date="2020-02" db="EMBL/GenBank/DDBJ databases">
        <authorList>
            <person name="Ma Q."/>
            <person name="Huang Y."/>
            <person name="Song X."/>
            <person name="Pei D."/>
        </authorList>
    </citation>
    <scope>NUCLEOTIDE SEQUENCE [LARGE SCALE GENOMIC DNA]</scope>
    <source>
        <strain evidence="5">Sxm20200214</strain>
        <tissue evidence="5">Leaf</tissue>
    </source>
</reference>
<dbReference type="SUPFAM" id="SSF103506">
    <property type="entry name" value="Mitochondrial carrier"/>
    <property type="match status" value="1"/>
</dbReference>
<organism evidence="5 6">
    <name type="scientific">Brassica carinata</name>
    <name type="common">Ethiopian mustard</name>
    <name type="synonym">Abyssinian cabbage</name>
    <dbReference type="NCBI Taxonomy" id="52824"/>
    <lineage>
        <taxon>Eukaryota</taxon>
        <taxon>Viridiplantae</taxon>
        <taxon>Streptophyta</taxon>
        <taxon>Embryophyta</taxon>
        <taxon>Tracheophyta</taxon>
        <taxon>Spermatophyta</taxon>
        <taxon>Magnoliopsida</taxon>
        <taxon>eudicotyledons</taxon>
        <taxon>Gunneridae</taxon>
        <taxon>Pentapetalae</taxon>
        <taxon>rosids</taxon>
        <taxon>malvids</taxon>
        <taxon>Brassicales</taxon>
        <taxon>Brassicaceae</taxon>
        <taxon>Brassiceae</taxon>
        <taxon>Brassica</taxon>
    </lineage>
</organism>
<evidence type="ECO:0000256" key="3">
    <source>
        <dbReference type="ARBA" id="ARBA00022737"/>
    </source>
</evidence>
<evidence type="ECO:0000256" key="1">
    <source>
        <dbReference type="ARBA" id="ARBA00004141"/>
    </source>
</evidence>
<dbReference type="InterPro" id="IPR023395">
    <property type="entry name" value="MCP_dom_sf"/>
</dbReference>
<proteinExistence type="predicted"/>
<dbReference type="InterPro" id="IPR018108">
    <property type="entry name" value="MCP_transmembrane"/>
</dbReference>
<dbReference type="EMBL" id="JAAMPC010000002">
    <property type="protein sequence ID" value="KAG2327119.1"/>
    <property type="molecule type" value="Genomic_DNA"/>
</dbReference>
<dbReference type="Pfam" id="PF00153">
    <property type="entry name" value="Mito_carr"/>
    <property type="match status" value="1"/>
</dbReference>
<keyword evidence="3" id="KW-0677">Repeat</keyword>
<dbReference type="PANTHER" id="PTHR24089">
    <property type="entry name" value="SOLUTE CARRIER FAMILY 25"/>
    <property type="match status" value="1"/>
</dbReference>
<dbReference type="OrthoDB" id="270584at2759"/>
<dbReference type="Gene3D" id="1.50.40.10">
    <property type="entry name" value="Mitochondrial carrier domain"/>
    <property type="match status" value="1"/>
</dbReference>
<evidence type="ECO:0000313" key="5">
    <source>
        <dbReference type="EMBL" id="KAG2327119.1"/>
    </source>
</evidence>
<evidence type="ECO:0000313" key="6">
    <source>
        <dbReference type="Proteomes" id="UP000886595"/>
    </source>
</evidence>
<evidence type="ECO:0000256" key="2">
    <source>
        <dbReference type="ARBA" id="ARBA00022692"/>
    </source>
</evidence>
<dbReference type="AlphaFoldDB" id="A0A8X7WAM8"/>
<sequence length="100" mass="11232">MYVPEPIVAKKRHPVSSQEEEVLLFPAKACSEAATYPFEVVRRHPQMQSHARKLSTVATCVKIIEQGSVPALYAGLIPSNNPAYCRFYLRQRLVTLCTSL</sequence>
<evidence type="ECO:0000256" key="4">
    <source>
        <dbReference type="ARBA" id="ARBA00023136"/>
    </source>
</evidence>
<keyword evidence="6" id="KW-1185">Reference proteome</keyword>
<accession>A0A8X7WAM8</accession>
<keyword evidence="4" id="KW-0472">Membrane</keyword>
<name>A0A8X7WAM8_BRACI</name>
<dbReference type="Proteomes" id="UP000886595">
    <property type="component" value="Unassembled WGS sequence"/>
</dbReference>
<keyword evidence="2" id="KW-0812">Transmembrane</keyword>
<comment type="caution">
    <text evidence="5">The sequence shown here is derived from an EMBL/GenBank/DDBJ whole genome shotgun (WGS) entry which is preliminary data.</text>
</comment>
<protein>
    <submittedName>
        <fullName evidence="5">Uncharacterized protein</fullName>
    </submittedName>
</protein>
<comment type="subcellular location">
    <subcellularLocation>
        <location evidence="1">Membrane</location>
        <topology evidence="1">Multi-pass membrane protein</topology>
    </subcellularLocation>
</comment>
<dbReference type="GO" id="GO:0016020">
    <property type="term" value="C:membrane"/>
    <property type="evidence" value="ECO:0007669"/>
    <property type="project" value="UniProtKB-SubCell"/>
</dbReference>